<evidence type="ECO:0000313" key="3">
    <source>
        <dbReference type="Proteomes" id="UP000636479"/>
    </source>
</evidence>
<feature type="region of interest" description="Disordered" evidence="1">
    <location>
        <begin position="1"/>
        <end position="40"/>
    </location>
</feature>
<dbReference type="RefSeq" id="XP_037221469.1">
    <property type="nucleotide sequence ID" value="XM_037361177.1"/>
</dbReference>
<organism evidence="2 3">
    <name type="scientific">Mycena indigotica</name>
    <dbReference type="NCBI Taxonomy" id="2126181"/>
    <lineage>
        <taxon>Eukaryota</taxon>
        <taxon>Fungi</taxon>
        <taxon>Dikarya</taxon>
        <taxon>Basidiomycota</taxon>
        <taxon>Agaricomycotina</taxon>
        <taxon>Agaricomycetes</taxon>
        <taxon>Agaricomycetidae</taxon>
        <taxon>Agaricales</taxon>
        <taxon>Marasmiineae</taxon>
        <taxon>Mycenaceae</taxon>
        <taxon>Mycena</taxon>
    </lineage>
</organism>
<reference evidence="2" key="1">
    <citation type="submission" date="2020-05" db="EMBL/GenBank/DDBJ databases">
        <title>Mycena genomes resolve the evolution of fungal bioluminescence.</title>
        <authorList>
            <person name="Tsai I.J."/>
        </authorList>
    </citation>
    <scope>NUCLEOTIDE SEQUENCE</scope>
    <source>
        <strain evidence="2">171206Taipei</strain>
    </source>
</reference>
<evidence type="ECO:0000313" key="2">
    <source>
        <dbReference type="EMBL" id="KAF7306450.1"/>
    </source>
</evidence>
<feature type="region of interest" description="Disordered" evidence="1">
    <location>
        <begin position="130"/>
        <end position="189"/>
    </location>
</feature>
<dbReference type="OrthoDB" id="3365514at2759"/>
<proteinExistence type="predicted"/>
<dbReference type="AlphaFoldDB" id="A0A8H6SWK1"/>
<gene>
    <name evidence="2" type="ORF">MIND_00436200</name>
</gene>
<dbReference type="GeneID" id="59343693"/>
<dbReference type="Proteomes" id="UP000636479">
    <property type="component" value="Unassembled WGS sequence"/>
</dbReference>
<evidence type="ECO:0000256" key="1">
    <source>
        <dbReference type="SAM" id="MobiDB-lite"/>
    </source>
</evidence>
<sequence length="455" mass="47783">MPPKPTPLFKQTKIESKPADALKQEHDARAMPPPPNPPKGILVPEVEALSSTLRNIAVKTGQVYAFFADSRRLGIQHVAPVPPQSLTESLGREVEKYDQLCDAVESRLLRAISVLQRDIARRKRRQEEEEAAAAAAATKDVKMEDGSHSAPLSPATSTLPAVESTTLESSPPPTDPSQSPPLSGSLLGRRPSAISISSLQRPALPLKLDLSSAALRISPEEASLFSQGLSSPVTLAPKSARPYGPNELPPELMAVLTSNADAGPSSRVEIDLTGPDTVPDVDMSAIGNSADKPIDLDAMELDMATMTELFGDETSSTGGGSAVDGLFTPVIPGPEVHLDVKIKHEDVEESFLSALSSNPHEDIFTSLPSDSQASVALPDPSVSAPLDLASFSQMNESAVGAGTGPEGSSSYDLGLDLSFLAEGHNTEISFDMEALLGNMGDGSAGSTAETKMEEP</sequence>
<feature type="compositionally biased region" description="Low complexity" evidence="1">
    <location>
        <begin position="180"/>
        <end position="189"/>
    </location>
</feature>
<feature type="compositionally biased region" description="Basic and acidic residues" evidence="1">
    <location>
        <begin position="12"/>
        <end position="29"/>
    </location>
</feature>
<accession>A0A8H6SWK1</accession>
<feature type="compositionally biased region" description="Pro residues" evidence="1">
    <location>
        <begin position="170"/>
        <end position="179"/>
    </location>
</feature>
<comment type="caution">
    <text evidence="2">The sequence shown here is derived from an EMBL/GenBank/DDBJ whole genome shotgun (WGS) entry which is preliminary data.</text>
</comment>
<keyword evidence="3" id="KW-1185">Reference proteome</keyword>
<protein>
    <submittedName>
        <fullName evidence="2">Uncharacterized protein</fullName>
    </submittedName>
</protein>
<feature type="compositionally biased region" description="Polar residues" evidence="1">
    <location>
        <begin position="154"/>
        <end position="168"/>
    </location>
</feature>
<dbReference type="EMBL" id="JACAZF010000004">
    <property type="protein sequence ID" value="KAF7306450.1"/>
    <property type="molecule type" value="Genomic_DNA"/>
</dbReference>
<name>A0A8H6SWK1_9AGAR</name>